<accession>A0A828Y4K9</accession>
<keyword evidence="3" id="KW-1185">Reference proteome</keyword>
<gene>
    <name evidence="2" type="ORF">LEP1GSC131_2459</name>
</gene>
<dbReference type="EMBL" id="AKWH02000018">
    <property type="protein sequence ID" value="EKO52751.1"/>
    <property type="molecule type" value="Genomic_DNA"/>
</dbReference>
<dbReference type="Proteomes" id="UP000006339">
    <property type="component" value="Unassembled WGS sequence"/>
</dbReference>
<keyword evidence="1" id="KW-0812">Transmembrane</keyword>
<sequence length="306" mass="34568">MTFFLNSFFLFIVAIFLPFFVSIFTISCTQQIKSEEMVDFSKYVPKKTTAIDIDKQTQTEFNLFPDKKNQSKINPLLFNILSPTLEPNTLIVPAETKLILSLNSYCLKSSGAGPHPNEPYKVIHVNENNEIRKLLNSMWGQCNSRQDVQSVVWNIMNRVPHNSLPSSQRQMLGLSGILQAVEDIPILGLGVKIVKVPVSVAKNIVVYSVENFVSIEAEILNRKSEHQITSRSEPSSHGPFIIEVLSTRGFSGVTISVYNHTTQSAKFQAHEFQLQPERKDVQPLAIELSRTLACNYKKLKTIEQIQ</sequence>
<dbReference type="AlphaFoldDB" id="A0A828Y4K9"/>
<dbReference type="RefSeq" id="WP_004758705.1">
    <property type="nucleotide sequence ID" value="NZ_AKWH02000018.1"/>
</dbReference>
<dbReference type="GeneID" id="34316260"/>
<keyword evidence="1" id="KW-0472">Membrane</keyword>
<feature type="transmembrane region" description="Helical" evidence="1">
    <location>
        <begin position="7"/>
        <end position="26"/>
    </location>
</feature>
<keyword evidence="1" id="KW-1133">Transmembrane helix</keyword>
<evidence type="ECO:0000256" key="1">
    <source>
        <dbReference type="SAM" id="Phobius"/>
    </source>
</evidence>
<proteinExistence type="predicted"/>
<comment type="caution">
    <text evidence="2">The sequence shown here is derived from an EMBL/GenBank/DDBJ whole genome shotgun (WGS) entry which is preliminary data.</text>
</comment>
<evidence type="ECO:0000313" key="2">
    <source>
        <dbReference type="EMBL" id="EKO52751.1"/>
    </source>
</evidence>
<organism evidence="2 3">
    <name type="scientific">Leptospira kirschneri str. 200802841</name>
    <dbReference type="NCBI Taxonomy" id="1193047"/>
    <lineage>
        <taxon>Bacteria</taxon>
        <taxon>Pseudomonadati</taxon>
        <taxon>Spirochaetota</taxon>
        <taxon>Spirochaetia</taxon>
        <taxon>Leptospirales</taxon>
        <taxon>Leptospiraceae</taxon>
        <taxon>Leptospira</taxon>
    </lineage>
</organism>
<evidence type="ECO:0000313" key="3">
    <source>
        <dbReference type="Proteomes" id="UP000006339"/>
    </source>
</evidence>
<protein>
    <submittedName>
        <fullName evidence="2">Uncharacterized protein</fullName>
    </submittedName>
</protein>
<name>A0A828Y4K9_9LEPT</name>
<reference evidence="2" key="1">
    <citation type="submission" date="2012-10" db="EMBL/GenBank/DDBJ databases">
        <authorList>
            <person name="Harkins D.M."/>
            <person name="Durkin A.S."/>
            <person name="Brinkac L.M."/>
            <person name="Selengut J.D."/>
            <person name="Sanka R."/>
            <person name="DePew J."/>
            <person name="Purushe J."/>
            <person name="Picardeau M."/>
            <person name="Werts C."/>
            <person name="Goarant C."/>
            <person name="Vinetz J.M."/>
            <person name="Sutton G.G."/>
            <person name="Nelson W.C."/>
            <person name="Fouts D.E."/>
        </authorList>
    </citation>
    <scope>NUCLEOTIDE SEQUENCE [LARGE SCALE GENOMIC DNA]</scope>
    <source>
        <strain evidence="2">200802841</strain>
    </source>
</reference>